<keyword evidence="2" id="KW-0732">Signal</keyword>
<feature type="signal peptide" evidence="2">
    <location>
        <begin position="1"/>
        <end position="25"/>
    </location>
</feature>
<feature type="chain" id="PRO_5002793062" evidence="2">
    <location>
        <begin position="26"/>
        <end position="50"/>
    </location>
</feature>
<sequence>MQWLNLFLIFGILAMIGSLGTLTTAEPSPEPKGRPYTTRRPRNDNDDDRR</sequence>
<dbReference type="GeneID" id="6494744"/>
<dbReference type="OrthoDB" id="7853195at2759"/>
<evidence type="ECO:0000313" key="4">
    <source>
        <dbReference type="Proteomes" id="UP000007801"/>
    </source>
</evidence>
<protein>
    <submittedName>
        <fullName evidence="3">Uncharacterized protein</fullName>
    </submittedName>
</protein>
<dbReference type="PhylomeDB" id="B3MEU9"/>
<dbReference type="HOGENOM" id="CLU_3052619_0_0_1"/>
<dbReference type="AlphaFoldDB" id="B3MEU9"/>
<feature type="compositionally biased region" description="Basic and acidic residues" evidence="1">
    <location>
        <begin position="41"/>
        <end position="50"/>
    </location>
</feature>
<evidence type="ECO:0000256" key="2">
    <source>
        <dbReference type="SAM" id="SignalP"/>
    </source>
</evidence>
<proteinExistence type="predicted"/>
<dbReference type="Proteomes" id="UP000007801">
    <property type="component" value="Unassembled WGS sequence"/>
</dbReference>
<dbReference type="OMA" id="MQWLNLF"/>
<dbReference type="KEGG" id="dan:6494744"/>
<feature type="region of interest" description="Disordered" evidence="1">
    <location>
        <begin position="21"/>
        <end position="50"/>
    </location>
</feature>
<gene>
    <name evidence="3" type="primary">Dana\GF11883</name>
    <name evidence="3" type="synonym">dana_GLEANR_11902</name>
    <name evidence="3" type="ORF">GF11883</name>
</gene>
<organism evidence="3 4">
    <name type="scientific">Drosophila ananassae</name>
    <name type="common">Fruit fly</name>
    <dbReference type="NCBI Taxonomy" id="7217"/>
    <lineage>
        <taxon>Eukaryota</taxon>
        <taxon>Metazoa</taxon>
        <taxon>Ecdysozoa</taxon>
        <taxon>Arthropoda</taxon>
        <taxon>Hexapoda</taxon>
        <taxon>Insecta</taxon>
        <taxon>Pterygota</taxon>
        <taxon>Neoptera</taxon>
        <taxon>Endopterygota</taxon>
        <taxon>Diptera</taxon>
        <taxon>Brachycera</taxon>
        <taxon>Muscomorpha</taxon>
        <taxon>Ephydroidea</taxon>
        <taxon>Drosophilidae</taxon>
        <taxon>Drosophila</taxon>
        <taxon>Sophophora</taxon>
    </lineage>
</organism>
<name>B3MEU9_DROAN</name>
<accession>B3MEU9</accession>
<evidence type="ECO:0000256" key="1">
    <source>
        <dbReference type="SAM" id="MobiDB-lite"/>
    </source>
</evidence>
<dbReference type="InParanoid" id="B3MEU9"/>
<keyword evidence="4" id="KW-1185">Reference proteome</keyword>
<dbReference type="EMBL" id="CH902619">
    <property type="protein sequence ID" value="EDV36570.1"/>
    <property type="molecule type" value="Genomic_DNA"/>
</dbReference>
<dbReference type="eggNOG" id="ENOG502TDB0">
    <property type="taxonomic scope" value="Eukaryota"/>
</dbReference>
<evidence type="ECO:0000313" key="3">
    <source>
        <dbReference type="EMBL" id="EDV36570.1"/>
    </source>
</evidence>
<reference evidence="3 4" key="1">
    <citation type="journal article" date="2007" name="Nature">
        <title>Evolution of genes and genomes on the Drosophila phylogeny.</title>
        <authorList>
            <consortium name="Drosophila 12 Genomes Consortium"/>
            <person name="Clark A.G."/>
            <person name="Eisen M.B."/>
            <person name="Smith D.R."/>
            <person name="Bergman C.M."/>
            <person name="Oliver B."/>
            <person name="Markow T.A."/>
            <person name="Kaufman T.C."/>
            <person name="Kellis M."/>
            <person name="Gelbart W."/>
            <person name="Iyer V.N."/>
            <person name="Pollard D.A."/>
            <person name="Sackton T.B."/>
            <person name="Larracuente A.M."/>
            <person name="Singh N.D."/>
            <person name="Abad J.P."/>
            <person name="Abt D.N."/>
            <person name="Adryan B."/>
            <person name="Aguade M."/>
            <person name="Akashi H."/>
            <person name="Anderson W.W."/>
            <person name="Aquadro C.F."/>
            <person name="Ardell D.H."/>
            <person name="Arguello R."/>
            <person name="Artieri C.G."/>
            <person name="Barbash D.A."/>
            <person name="Barker D."/>
            <person name="Barsanti P."/>
            <person name="Batterham P."/>
            <person name="Batzoglou S."/>
            <person name="Begun D."/>
            <person name="Bhutkar A."/>
            <person name="Blanco E."/>
            <person name="Bosak S.A."/>
            <person name="Bradley R.K."/>
            <person name="Brand A.D."/>
            <person name="Brent M.R."/>
            <person name="Brooks A.N."/>
            <person name="Brown R.H."/>
            <person name="Butlin R.K."/>
            <person name="Caggese C."/>
            <person name="Calvi B.R."/>
            <person name="Bernardo de Carvalho A."/>
            <person name="Caspi A."/>
            <person name="Castrezana S."/>
            <person name="Celniker S.E."/>
            <person name="Chang J.L."/>
            <person name="Chapple C."/>
            <person name="Chatterji S."/>
            <person name="Chinwalla A."/>
            <person name="Civetta A."/>
            <person name="Clifton S.W."/>
            <person name="Comeron J.M."/>
            <person name="Costello J.C."/>
            <person name="Coyne J.A."/>
            <person name="Daub J."/>
            <person name="David R.G."/>
            <person name="Delcher A.L."/>
            <person name="Delehaunty K."/>
            <person name="Do C.B."/>
            <person name="Ebling H."/>
            <person name="Edwards K."/>
            <person name="Eickbush T."/>
            <person name="Evans J.D."/>
            <person name="Filipski A."/>
            <person name="Findeiss S."/>
            <person name="Freyhult E."/>
            <person name="Fulton L."/>
            <person name="Fulton R."/>
            <person name="Garcia A.C."/>
            <person name="Gardiner A."/>
            <person name="Garfield D.A."/>
            <person name="Garvin B.E."/>
            <person name="Gibson G."/>
            <person name="Gilbert D."/>
            <person name="Gnerre S."/>
            <person name="Godfrey J."/>
            <person name="Good R."/>
            <person name="Gotea V."/>
            <person name="Gravely B."/>
            <person name="Greenberg A.J."/>
            <person name="Griffiths-Jones S."/>
            <person name="Gross S."/>
            <person name="Guigo R."/>
            <person name="Gustafson E.A."/>
            <person name="Haerty W."/>
            <person name="Hahn M.W."/>
            <person name="Halligan D.L."/>
            <person name="Halpern A.L."/>
            <person name="Halter G.M."/>
            <person name="Han M.V."/>
            <person name="Heger A."/>
            <person name="Hillier L."/>
            <person name="Hinrichs A.S."/>
            <person name="Holmes I."/>
            <person name="Hoskins R.A."/>
            <person name="Hubisz M.J."/>
            <person name="Hultmark D."/>
            <person name="Huntley M.A."/>
            <person name="Jaffe D.B."/>
            <person name="Jagadeeshan S."/>
            <person name="Jeck W.R."/>
            <person name="Johnson J."/>
            <person name="Jones C.D."/>
            <person name="Jordan W.C."/>
            <person name="Karpen G.H."/>
            <person name="Kataoka E."/>
            <person name="Keightley P.D."/>
            <person name="Kheradpour P."/>
            <person name="Kirkness E.F."/>
            <person name="Koerich L.B."/>
            <person name="Kristiansen K."/>
            <person name="Kudrna D."/>
            <person name="Kulathinal R.J."/>
            <person name="Kumar S."/>
            <person name="Kwok R."/>
            <person name="Lander E."/>
            <person name="Langley C.H."/>
            <person name="Lapoint R."/>
            <person name="Lazzaro B.P."/>
            <person name="Lee S.J."/>
            <person name="Levesque L."/>
            <person name="Li R."/>
            <person name="Lin C.F."/>
            <person name="Lin M.F."/>
            <person name="Lindblad-Toh K."/>
            <person name="Llopart A."/>
            <person name="Long M."/>
            <person name="Low L."/>
            <person name="Lozovsky E."/>
            <person name="Lu J."/>
            <person name="Luo M."/>
            <person name="Machado C.A."/>
            <person name="Makalowski W."/>
            <person name="Marzo M."/>
            <person name="Matsuda M."/>
            <person name="Matzkin L."/>
            <person name="McAllister B."/>
            <person name="McBride C.S."/>
            <person name="McKernan B."/>
            <person name="McKernan K."/>
            <person name="Mendez-Lago M."/>
            <person name="Minx P."/>
            <person name="Mollenhauer M.U."/>
            <person name="Montooth K."/>
            <person name="Mount S.M."/>
            <person name="Mu X."/>
            <person name="Myers E."/>
            <person name="Negre B."/>
            <person name="Newfeld S."/>
            <person name="Nielsen R."/>
            <person name="Noor M.A."/>
            <person name="O'Grady P."/>
            <person name="Pachter L."/>
            <person name="Papaceit M."/>
            <person name="Parisi M.J."/>
            <person name="Parisi M."/>
            <person name="Parts L."/>
            <person name="Pedersen J.S."/>
            <person name="Pesole G."/>
            <person name="Phillippy A.M."/>
            <person name="Ponting C.P."/>
            <person name="Pop M."/>
            <person name="Porcelli D."/>
            <person name="Powell J.R."/>
            <person name="Prohaska S."/>
            <person name="Pruitt K."/>
            <person name="Puig M."/>
            <person name="Quesneville H."/>
            <person name="Ram K.R."/>
            <person name="Rand D."/>
            <person name="Rasmussen M.D."/>
            <person name="Reed L.K."/>
            <person name="Reenan R."/>
            <person name="Reily A."/>
            <person name="Remington K.A."/>
            <person name="Rieger T.T."/>
            <person name="Ritchie M.G."/>
            <person name="Robin C."/>
            <person name="Rogers Y.H."/>
            <person name="Rohde C."/>
            <person name="Rozas J."/>
            <person name="Rubenfield M.J."/>
            <person name="Ruiz A."/>
            <person name="Russo S."/>
            <person name="Salzberg S.L."/>
            <person name="Sanchez-Gracia A."/>
            <person name="Saranga D.J."/>
            <person name="Sato H."/>
            <person name="Schaeffer S.W."/>
            <person name="Schatz M.C."/>
            <person name="Schlenke T."/>
            <person name="Schwartz R."/>
            <person name="Segarra C."/>
            <person name="Singh R.S."/>
            <person name="Sirot L."/>
            <person name="Sirota M."/>
            <person name="Sisneros N.B."/>
            <person name="Smith C.D."/>
            <person name="Smith T.F."/>
            <person name="Spieth J."/>
            <person name="Stage D.E."/>
            <person name="Stark A."/>
            <person name="Stephan W."/>
            <person name="Strausberg R.L."/>
            <person name="Strempel S."/>
            <person name="Sturgill D."/>
            <person name="Sutton G."/>
            <person name="Sutton G.G."/>
            <person name="Tao W."/>
            <person name="Teichmann S."/>
            <person name="Tobari Y.N."/>
            <person name="Tomimura Y."/>
            <person name="Tsolas J.M."/>
            <person name="Valente V.L."/>
            <person name="Venter E."/>
            <person name="Venter J.C."/>
            <person name="Vicario S."/>
            <person name="Vieira F.G."/>
            <person name="Vilella A.J."/>
            <person name="Villasante A."/>
            <person name="Walenz B."/>
            <person name="Wang J."/>
            <person name="Wasserman M."/>
            <person name="Watts T."/>
            <person name="Wilson D."/>
            <person name="Wilson R.K."/>
            <person name="Wing R.A."/>
            <person name="Wolfner M.F."/>
            <person name="Wong A."/>
            <person name="Wong G.K."/>
            <person name="Wu C.I."/>
            <person name="Wu G."/>
            <person name="Yamamoto D."/>
            <person name="Yang H.P."/>
            <person name="Yang S.P."/>
            <person name="Yorke J.A."/>
            <person name="Yoshida K."/>
            <person name="Zdobnov E."/>
            <person name="Zhang P."/>
            <person name="Zhang Y."/>
            <person name="Zimin A.V."/>
            <person name="Baldwin J."/>
            <person name="Abdouelleil A."/>
            <person name="Abdulkadir J."/>
            <person name="Abebe A."/>
            <person name="Abera B."/>
            <person name="Abreu J."/>
            <person name="Acer S.C."/>
            <person name="Aftuck L."/>
            <person name="Alexander A."/>
            <person name="An P."/>
            <person name="Anderson E."/>
            <person name="Anderson S."/>
            <person name="Arachi H."/>
            <person name="Azer M."/>
            <person name="Bachantsang P."/>
            <person name="Barry A."/>
            <person name="Bayul T."/>
            <person name="Berlin A."/>
            <person name="Bessette D."/>
            <person name="Bloom T."/>
            <person name="Blye J."/>
            <person name="Boguslavskiy L."/>
            <person name="Bonnet C."/>
            <person name="Boukhgalter B."/>
            <person name="Bourzgui I."/>
            <person name="Brown A."/>
            <person name="Cahill P."/>
            <person name="Channer S."/>
            <person name="Cheshatsang Y."/>
            <person name="Chuda L."/>
            <person name="Citroen M."/>
            <person name="Collymore A."/>
            <person name="Cooke P."/>
            <person name="Costello M."/>
            <person name="D'Aco K."/>
            <person name="Daza R."/>
            <person name="De Haan G."/>
            <person name="DeGray S."/>
            <person name="DeMaso C."/>
            <person name="Dhargay N."/>
            <person name="Dooley K."/>
            <person name="Dooley E."/>
            <person name="Doricent M."/>
            <person name="Dorje P."/>
            <person name="Dorjee K."/>
            <person name="Dupes A."/>
            <person name="Elong R."/>
            <person name="Falk J."/>
            <person name="Farina A."/>
            <person name="Faro S."/>
            <person name="Ferguson D."/>
            <person name="Fisher S."/>
            <person name="Foley C.D."/>
            <person name="Franke A."/>
            <person name="Friedrich D."/>
            <person name="Gadbois L."/>
            <person name="Gearin G."/>
            <person name="Gearin C.R."/>
            <person name="Giannoukos G."/>
            <person name="Goode T."/>
            <person name="Graham J."/>
            <person name="Grandbois E."/>
            <person name="Grewal S."/>
            <person name="Gyaltsen K."/>
            <person name="Hafez N."/>
            <person name="Hagos B."/>
            <person name="Hall J."/>
            <person name="Henson C."/>
            <person name="Hollinger A."/>
            <person name="Honan T."/>
            <person name="Huard M.D."/>
            <person name="Hughes L."/>
            <person name="Hurhula B."/>
            <person name="Husby M.E."/>
            <person name="Kamat A."/>
            <person name="Kanga B."/>
            <person name="Kashin S."/>
            <person name="Khazanovich D."/>
            <person name="Kisner P."/>
            <person name="Lance K."/>
            <person name="Lara M."/>
            <person name="Lee W."/>
            <person name="Lennon N."/>
            <person name="Letendre F."/>
            <person name="LeVine R."/>
            <person name="Lipovsky A."/>
            <person name="Liu X."/>
            <person name="Liu J."/>
            <person name="Liu S."/>
            <person name="Lokyitsang T."/>
            <person name="Lokyitsang Y."/>
            <person name="Lubonja R."/>
            <person name="Lui A."/>
            <person name="MacDonald P."/>
            <person name="Magnisalis V."/>
            <person name="Maru K."/>
            <person name="Matthews C."/>
            <person name="McCusker W."/>
            <person name="McDonough S."/>
            <person name="Mehta T."/>
            <person name="Meldrim J."/>
            <person name="Meneus L."/>
            <person name="Mihai O."/>
            <person name="Mihalev A."/>
            <person name="Mihova T."/>
            <person name="Mittelman R."/>
            <person name="Mlenga V."/>
            <person name="Montmayeur A."/>
            <person name="Mulrain L."/>
            <person name="Navidi A."/>
            <person name="Naylor J."/>
            <person name="Negash T."/>
            <person name="Nguyen T."/>
            <person name="Nguyen N."/>
            <person name="Nicol R."/>
            <person name="Norbu C."/>
            <person name="Norbu N."/>
            <person name="Novod N."/>
            <person name="O'Neill B."/>
            <person name="Osman S."/>
            <person name="Markiewicz E."/>
            <person name="Oyono O.L."/>
            <person name="Patti C."/>
            <person name="Phunkhang P."/>
            <person name="Pierre F."/>
            <person name="Priest M."/>
            <person name="Raghuraman S."/>
            <person name="Rege F."/>
            <person name="Reyes R."/>
            <person name="Rise C."/>
            <person name="Rogov P."/>
            <person name="Ross K."/>
            <person name="Ryan E."/>
            <person name="Settipalli S."/>
            <person name="Shea T."/>
            <person name="Sherpa N."/>
            <person name="Shi L."/>
            <person name="Shih D."/>
            <person name="Sparrow T."/>
            <person name="Spaulding J."/>
            <person name="Stalker J."/>
            <person name="Stange-Thomann N."/>
            <person name="Stavropoulos S."/>
            <person name="Stone C."/>
            <person name="Strader C."/>
            <person name="Tesfaye S."/>
            <person name="Thomson T."/>
            <person name="Thoulutsang Y."/>
            <person name="Thoulutsang D."/>
            <person name="Topham K."/>
            <person name="Topping I."/>
            <person name="Tsamla T."/>
            <person name="Vassiliev H."/>
            <person name="Vo A."/>
            <person name="Wangchuk T."/>
            <person name="Wangdi T."/>
            <person name="Weiand M."/>
            <person name="Wilkinson J."/>
            <person name="Wilson A."/>
            <person name="Yadav S."/>
            <person name="Young G."/>
            <person name="Yu Q."/>
            <person name="Zembek L."/>
            <person name="Zhong D."/>
            <person name="Zimmer A."/>
            <person name="Zwirko Z."/>
            <person name="Jaffe D.B."/>
            <person name="Alvarez P."/>
            <person name="Brockman W."/>
            <person name="Butler J."/>
            <person name="Chin C."/>
            <person name="Gnerre S."/>
            <person name="Grabherr M."/>
            <person name="Kleber M."/>
            <person name="Mauceli E."/>
            <person name="MacCallum I."/>
        </authorList>
    </citation>
    <scope>NUCLEOTIDE SEQUENCE [LARGE SCALE GENOMIC DNA]</scope>
    <source>
        <strain evidence="4">Tucson 14024-0371.13</strain>
    </source>
</reference>